<dbReference type="RefSeq" id="WP_115269199.1">
    <property type="nucleotide sequence ID" value="NZ_UGGU01000003.1"/>
</dbReference>
<evidence type="ECO:0000313" key="2">
    <source>
        <dbReference type="Proteomes" id="UP000255328"/>
    </source>
</evidence>
<dbReference type="Pfam" id="PF00132">
    <property type="entry name" value="Hexapep"/>
    <property type="match status" value="1"/>
</dbReference>
<dbReference type="SUPFAM" id="SSF51161">
    <property type="entry name" value="Trimeric LpxA-like enzymes"/>
    <property type="match status" value="1"/>
</dbReference>
<dbReference type="EMBL" id="UGGU01000003">
    <property type="protein sequence ID" value="STO31152.1"/>
    <property type="molecule type" value="Genomic_DNA"/>
</dbReference>
<dbReference type="GO" id="GO:0008870">
    <property type="term" value="F:galactoside O-acetyltransferase activity"/>
    <property type="evidence" value="ECO:0007669"/>
    <property type="project" value="UniProtKB-EC"/>
</dbReference>
<accession>A0A377GWL0</accession>
<name>A0A377GWL0_9FUSO</name>
<keyword evidence="1" id="KW-0012">Acyltransferase</keyword>
<organism evidence="1 2">
    <name type="scientific">Fusobacterium necrogenes</name>
    <dbReference type="NCBI Taxonomy" id="858"/>
    <lineage>
        <taxon>Bacteria</taxon>
        <taxon>Fusobacteriati</taxon>
        <taxon>Fusobacteriota</taxon>
        <taxon>Fusobacteriia</taxon>
        <taxon>Fusobacteriales</taxon>
        <taxon>Fusobacteriaceae</taxon>
        <taxon>Fusobacterium</taxon>
    </lineage>
</organism>
<reference evidence="1 2" key="1">
    <citation type="submission" date="2018-06" db="EMBL/GenBank/DDBJ databases">
        <authorList>
            <consortium name="Pathogen Informatics"/>
            <person name="Doyle S."/>
        </authorList>
    </citation>
    <scope>NUCLEOTIDE SEQUENCE [LARGE SCALE GENOMIC DNA]</scope>
    <source>
        <strain evidence="1 2">NCTC10723</strain>
    </source>
</reference>
<keyword evidence="1" id="KW-0808">Transferase</keyword>
<dbReference type="CDD" id="cd04647">
    <property type="entry name" value="LbH_MAT_like"/>
    <property type="match status" value="1"/>
</dbReference>
<dbReference type="Proteomes" id="UP000255328">
    <property type="component" value="Unassembled WGS sequence"/>
</dbReference>
<keyword evidence="2" id="KW-1185">Reference proteome</keyword>
<dbReference type="OrthoDB" id="9812571at2"/>
<proteinExistence type="predicted"/>
<sequence>MKILKKILRRIYFEIIWRKNIINKIWFDGIIKIGKKTKFYQPLKLKNGGGGGTVIIGENCSFGFRYGGRFKNGEIEIQTRSKEAKIEIGNNVATNNNIFLCSRKFIKIGDKTLIGRDVVIMDHNGHGIKVDERSLPGTARGIEIKENVWLGNNVVILPGTLIGKNSIVGANSVVKGIFPENVIIQGNPAKIVKKIEVNE</sequence>
<dbReference type="Gene3D" id="2.160.10.10">
    <property type="entry name" value="Hexapeptide repeat proteins"/>
    <property type="match status" value="1"/>
</dbReference>
<protein>
    <submittedName>
        <fullName evidence="1">Galactoside O-acetyltransferase</fullName>
        <ecNumber evidence="1">2.3.1.18</ecNumber>
    </submittedName>
</protein>
<dbReference type="InterPro" id="IPR001451">
    <property type="entry name" value="Hexapep"/>
</dbReference>
<dbReference type="PANTHER" id="PTHR23416">
    <property type="entry name" value="SIALIC ACID SYNTHASE-RELATED"/>
    <property type="match status" value="1"/>
</dbReference>
<dbReference type="InterPro" id="IPR011004">
    <property type="entry name" value="Trimer_LpxA-like_sf"/>
</dbReference>
<dbReference type="AlphaFoldDB" id="A0A377GWL0"/>
<evidence type="ECO:0000313" key="1">
    <source>
        <dbReference type="EMBL" id="STO31152.1"/>
    </source>
</evidence>
<dbReference type="EC" id="2.3.1.18" evidence="1"/>
<gene>
    <name evidence="1" type="primary">lacA_1</name>
    <name evidence="1" type="ORF">NCTC10723_00592</name>
</gene>
<dbReference type="InterPro" id="IPR051159">
    <property type="entry name" value="Hexapeptide_acetyltransf"/>
</dbReference>
<dbReference type="PANTHER" id="PTHR23416:SF78">
    <property type="entry name" value="LIPOPOLYSACCHARIDE BIOSYNTHESIS O-ACETYL TRANSFERASE WBBJ-RELATED"/>
    <property type="match status" value="1"/>
</dbReference>